<keyword evidence="5" id="KW-0378">Hydrolase</keyword>
<dbReference type="Pfam" id="PF01204">
    <property type="entry name" value="Trehalase"/>
    <property type="match status" value="1"/>
</dbReference>
<proteinExistence type="inferred from homology"/>
<dbReference type="SUPFAM" id="SSF48208">
    <property type="entry name" value="Six-hairpin glycosidases"/>
    <property type="match status" value="1"/>
</dbReference>
<name>A0A915D1Y5_9BILA</name>
<dbReference type="Proteomes" id="UP000887574">
    <property type="component" value="Unplaced"/>
</dbReference>
<evidence type="ECO:0000313" key="7">
    <source>
        <dbReference type="WBParaSite" id="jg1506"/>
    </source>
</evidence>
<evidence type="ECO:0000256" key="5">
    <source>
        <dbReference type="RuleBase" id="RU361180"/>
    </source>
</evidence>
<dbReference type="InterPro" id="IPR012341">
    <property type="entry name" value="6hp_glycosidase-like_sf"/>
</dbReference>
<comment type="catalytic activity">
    <reaction evidence="1 5">
        <text>alpha,alpha-trehalose + H2O = alpha-D-glucose + beta-D-glucose</text>
        <dbReference type="Rhea" id="RHEA:32675"/>
        <dbReference type="ChEBI" id="CHEBI:15377"/>
        <dbReference type="ChEBI" id="CHEBI:15903"/>
        <dbReference type="ChEBI" id="CHEBI:16551"/>
        <dbReference type="ChEBI" id="CHEBI:17925"/>
        <dbReference type="EC" id="3.2.1.28"/>
    </reaction>
</comment>
<comment type="similarity">
    <text evidence="2 5">Belongs to the glycosyl hydrolase 37 family.</text>
</comment>
<reference evidence="7" key="1">
    <citation type="submission" date="2022-11" db="UniProtKB">
        <authorList>
            <consortium name="WormBaseParasite"/>
        </authorList>
    </citation>
    <scope>IDENTIFICATION</scope>
</reference>
<dbReference type="PANTHER" id="PTHR23403:SF1">
    <property type="entry name" value="TREHALASE"/>
    <property type="match status" value="1"/>
</dbReference>
<accession>A0A915D1Y5</accession>
<keyword evidence="5" id="KW-0326">Glycosidase</keyword>
<dbReference type="GO" id="GO:0005993">
    <property type="term" value="P:trehalose catabolic process"/>
    <property type="evidence" value="ECO:0007669"/>
    <property type="project" value="TreeGrafter"/>
</dbReference>
<dbReference type="GO" id="GO:0004555">
    <property type="term" value="F:alpha,alpha-trehalase activity"/>
    <property type="evidence" value="ECO:0007669"/>
    <property type="project" value="UniProtKB-EC"/>
</dbReference>
<evidence type="ECO:0000256" key="2">
    <source>
        <dbReference type="ARBA" id="ARBA00005615"/>
    </source>
</evidence>
<evidence type="ECO:0000313" key="6">
    <source>
        <dbReference type="Proteomes" id="UP000887574"/>
    </source>
</evidence>
<protein>
    <recommendedName>
        <fullName evidence="4 5">Trehalase</fullName>
        <ecNumber evidence="3 5">3.2.1.28</ecNumber>
    </recommendedName>
    <alternativeName>
        <fullName evidence="5">Alpha-trehalose glucohydrolase</fullName>
    </alternativeName>
</protein>
<keyword evidence="6" id="KW-1185">Reference proteome</keyword>
<dbReference type="Gene3D" id="1.50.10.10">
    <property type="match status" value="1"/>
</dbReference>
<dbReference type="EC" id="3.2.1.28" evidence="3 5"/>
<dbReference type="PANTHER" id="PTHR23403">
    <property type="entry name" value="TREHALASE"/>
    <property type="match status" value="1"/>
</dbReference>
<dbReference type="AlphaFoldDB" id="A0A915D1Y5"/>
<dbReference type="InterPro" id="IPR001661">
    <property type="entry name" value="Glyco_hydro_37"/>
</dbReference>
<dbReference type="PRINTS" id="PR00744">
    <property type="entry name" value="GLHYDRLASE37"/>
</dbReference>
<evidence type="ECO:0000256" key="4">
    <source>
        <dbReference type="ARBA" id="ARBA00019905"/>
    </source>
</evidence>
<organism evidence="6 7">
    <name type="scientific">Ditylenchus dipsaci</name>
    <dbReference type="NCBI Taxonomy" id="166011"/>
    <lineage>
        <taxon>Eukaryota</taxon>
        <taxon>Metazoa</taxon>
        <taxon>Ecdysozoa</taxon>
        <taxon>Nematoda</taxon>
        <taxon>Chromadorea</taxon>
        <taxon>Rhabditida</taxon>
        <taxon>Tylenchina</taxon>
        <taxon>Tylenchomorpha</taxon>
        <taxon>Sphaerularioidea</taxon>
        <taxon>Anguinidae</taxon>
        <taxon>Anguininae</taxon>
        <taxon>Ditylenchus</taxon>
    </lineage>
</organism>
<sequence length="161" mass="18850">MYETAKRMMRNLALMIEKFGFIPNGGRVYYLRRSQPPLLTAMVYEYYESNHTRVKDNNFLKEMLPVLEKEVEFWDTRRNVTVKDPNTGEIYQAYRYFAESNVPRPESFKEDMASSVNMTDEEKIFFYQSVASAAESEFSQVFSGRQETNLVPTTTVNASQQ</sequence>
<evidence type="ECO:0000256" key="1">
    <source>
        <dbReference type="ARBA" id="ARBA00001576"/>
    </source>
</evidence>
<evidence type="ECO:0000256" key="3">
    <source>
        <dbReference type="ARBA" id="ARBA00012757"/>
    </source>
</evidence>
<dbReference type="WBParaSite" id="jg1506">
    <property type="protein sequence ID" value="jg1506"/>
    <property type="gene ID" value="jg1506"/>
</dbReference>
<dbReference type="InterPro" id="IPR008928">
    <property type="entry name" value="6-hairpin_glycosidase_sf"/>
</dbReference>